<sequence>MENSFTLASTEAVENVKIVQSYNGLLLCTGPGWPACNYVYNPSTNLFKMLPPPDYSHVDSPFYTSAALRMDFDPIKSLNYKVVHVGCTSSYIDIQTYWCFTLARTEDIQDGYLKHYKLNIKDHDHLILTTIQILQGLHQVRNFFEPLCNNLRVCITIQIPQMLHVEGKLFESRGCLLVVLRDYIGSREFTIYDMRKWCSVWSVRYLVNTDDFMNLLPEGWSIWSIVWSIVLGEMEEDSCLVINLSGKLQGPIIRAFIIGWSIWSIVWSIVLGEMVEDSCLVINLSGKPLRVTLGRYPWRGLGFESYHGPSGVELNRSVAVLWRKHSLLLDQPLKSANFAYDLRIKYAYHNRLRGC</sequence>
<accession>A0A6L2LHK9</accession>
<dbReference type="AlphaFoldDB" id="A0A6L2LHK9"/>
<protein>
    <submittedName>
        <fullName evidence="1">Uncharacterized protein</fullName>
    </submittedName>
</protein>
<gene>
    <name evidence="1" type="ORF">Tci_031692</name>
</gene>
<organism evidence="1">
    <name type="scientific">Tanacetum cinerariifolium</name>
    <name type="common">Dalmatian daisy</name>
    <name type="synonym">Chrysanthemum cinerariifolium</name>
    <dbReference type="NCBI Taxonomy" id="118510"/>
    <lineage>
        <taxon>Eukaryota</taxon>
        <taxon>Viridiplantae</taxon>
        <taxon>Streptophyta</taxon>
        <taxon>Embryophyta</taxon>
        <taxon>Tracheophyta</taxon>
        <taxon>Spermatophyta</taxon>
        <taxon>Magnoliopsida</taxon>
        <taxon>eudicotyledons</taxon>
        <taxon>Gunneridae</taxon>
        <taxon>Pentapetalae</taxon>
        <taxon>asterids</taxon>
        <taxon>campanulids</taxon>
        <taxon>Asterales</taxon>
        <taxon>Asteraceae</taxon>
        <taxon>Asteroideae</taxon>
        <taxon>Anthemideae</taxon>
        <taxon>Anthemidinae</taxon>
        <taxon>Tanacetum</taxon>
    </lineage>
</organism>
<dbReference type="EMBL" id="BKCJ010004218">
    <property type="protein sequence ID" value="GEU59714.1"/>
    <property type="molecule type" value="Genomic_DNA"/>
</dbReference>
<reference evidence="1" key="1">
    <citation type="journal article" date="2019" name="Sci. Rep.">
        <title>Draft genome of Tanacetum cinerariifolium, the natural source of mosquito coil.</title>
        <authorList>
            <person name="Yamashiro T."/>
            <person name="Shiraishi A."/>
            <person name="Satake H."/>
            <person name="Nakayama K."/>
        </authorList>
    </citation>
    <scope>NUCLEOTIDE SEQUENCE</scope>
</reference>
<proteinExistence type="predicted"/>
<name>A0A6L2LHK9_TANCI</name>
<comment type="caution">
    <text evidence="1">The sequence shown here is derived from an EMBL/GenBank/DDBJ whole genome shotgun (WGS) entry which is preliminary data.</text>
</comment>
<evidence type="ECO:0000313" key="1">
    <source>
        <dbReference type="EMBL" id="GEU59714.1"/>
    </source>
</evidence>